<evidence type="ECO:0000259" key="8">
    <source>
        <dbReference type="Pfam" id="PF00924"/>
    </source>
</evidence>
<comment type="caution">
    <text evidence="11">The sequence shown here is derived from an EMBL/GenBank/DDBJ whole genome shotgun (WGS) entry which is preliminary data.</text>
</comment>
<dbReference type="SUPFAM" id="SSF82689">
    <property type="entry name" value="Mechanosensitive channel protein MscS (YggB), C-terminal domain"/>
    <property type="match status" value="1"/>
</dbReference>
<feature type="transmembrane region" description="Helical" evidence="7">
    <location>
        <begin position="73"/>
        <end position="91"/>
    </location>
</feature>
<organism evidence="11 12">
    <name type="scientific">Intestinimonas massiliensis</name>
    <name type="common">ex Afouda et al. 2020</name>
    <dbReference type="NCBI Taxonomy" id="1673721"/>
    <lineage>
        <taxon>Bacteria</taxon>
        <taxon>Bacillati</taxon>
        <taxon>Bacillota</taxon>
        <taxon>Clostridia</taxon>
        <taxon>Eubacteriales</taxon>
        <taxon>Intestinimonas</taxon>
    </lineage>
</organism>
<dbReference type="PANTHER" id="PTHR30221:SF1">
    <property type="entry name" value="SMALL-CONDUCTANCE MECHANOSENSITIVE CHANNEL"/>
    <property type="match status" value="1"/>
</dbReference>
<accession>A0AAW5JL20</accession>
<name>A0AAW5JL20_9FIRM</name>
<dbReference type="InterPro" id="IPR011014">
    <property type="entry name" value="MscS_channel_TM-2"/>
</dbReference>
<keyword evidence="3" id="KW-1003">Cell membrane</keyword>
<evidence type="ECO:0000256" key="4">
    <source>
        <dbReference type="ARBA" id="ARBA00022692"/>
    </source>
</evidence>
<feature type="domain" description="Mechanosensitive ion channel transmembrane helices 2/3" evidence="10">
    <location>
        <begin position="74"/>
        <end position="112"/>
    </location>
</feature>
<keyword evidence="4 7" id="KW-0812">Transmembrane</keyword>
<dbReference type="InterPro" id="IPR045275">
    <property type="entry name" value="MscS_archaea/bacteria_type"/>
</dbReference>
<dbReference type="InterPro" id="IPR049142">
    <property type="entry name" value="MS_channel_1st"/>
</dbReference>
<dbReference type="GO" id="GO:0005886">
    <property type="term" value="C:plasma membrane"/>
    <property type="evidence" value="ECO:0007669"/>
    <property type="project" value="UniProtKB-SubCell"/>
</dbReference>
<dbReference type="Gene3D" id="3.30.70.100">
    <property type="match status" value="1"/>
</dbReference>
<evidence type="ECO:0000256" key="7">
    <source>
        <dbReference type="SAM" id="Phobius"/>
    </source>
</evidence>
<feature type="domain" description="Mechanosensitive ion channel MscS C-terminal" evidence="9">
    <location>
        <begin position="187"/>
        <end position="268"/>
    </location>
</feature>
<evidence type="ECO:0000313" key="12">
    <source>
        <dbReference type="Proteomes" id="UP001204562"/>
    </source>
</evidence>
<protein>
    <submittedName>
        <fullName evidence="11">Mechanosensitive ion channel family protein</fullName>
    </submittedName>
</protein>
<dbReference type="PROSITE" id="PS01246">
    <property type="entry name" value="UPF0003"/>
    <property type="match status" value="1"/>
</dbReference>
<dbReference type="GO" id="GO:0008381">
    <property type="term" value="F:mechanosensitive monoatomic ion channel activity"/>
    <property type="evidence" value="ECO:0007669"/>
    <property type="project" value="InterPro"/>
</dbReference>
<dbReference type="Pfam" id="PF21088">
    <property type="entry name" value="MS_channel_1st"/>
    <property type="match status" value="1"/>
</dbReference>
<comment type="subcellular location">
    <subcellularLocation>
        <location evidence="1">Cell membrane</location>
        <topology evidence="1">Multi-pass membrane protein</topology>
    </subcellularLocation>
</comment>
<evidence type="ECO:0000256" key="5">
    <source>
        <dbReference type="ARBA" id="ARBA00022989"/>
    </source>
</evidence>
<dbReference type="RefSeq" id="WP_256303217.1">
    <property type="nucleotide sequence ID" value="NZ_JANFYS010000004.1"/>
</dbReference>
<dbReference type="InterPro" id="IPR006686">
    <property type="entry name" value="MscS_channel_CS"/>
</dbReference>
<evidence type="ECO:0000313" key="11">
    <source>
        <dbReference type="EMBL" id="MCQ4769455.1"/>
    </source>
</evidence>
<dbReference type="AlphaFoldDB" id="A0AAW5JL20"/>
<evidence type="ECO:0000256" key="2">
    <source>
        <dbReference type="ARBA" id="ARBA00008017"/>
    </source>
</evidence>
<feature type="transmembrane region" description="Helical" evidence="7">
    <location>
        <begin position="31"/>
        <end position="52"/>
    </location>
</feature>
<keyword evidence="6 7" id="KW-0472">Membrane</keyword>
<evidence type="ECO:0000256" key="1">
    <source>
        <dbReference type="ARBA" id="ARBA00004651"/>
    </source>
</evidence>
<keyword evidence="5 7" id="KW-1133">Transmembrane helix</keyword>
<sequence length="282" mass="30928">MPETITDLETAAPEIAETFGSVMEGFTLSKALYTALLLMACIVVVKVLLRLLERTILRLKVERSLHTFIRSTAKILLWFITILIVGDYIGLPVSALLGVLGVAGLALSLALQGTLSNLAGGIMVLISKPFAVGDFVEAGGLSGTVSDIGLVYTKLTTIDNKIIYVPNGEISGEKIVNYNGQTQRRVDLKFDISYDSDPEKAKQVIQEVVGAHPKALFTPAPFARVSSYNESSVSVTVRVWCATEDYWDLYFDLLEQIRVSFDRNGIELTYNHLNVHIVDTGR</sequence>
<dbReference type="SUPFAM" id="SSF82861">
    <property type="entry name" value="Mechanosensitive channel protein MscS (YggB), transmembrane region"/>
    <property type="match status" value="1"/>
</dbReference>
<dbReference type="SUPFAM" id="SSF50182">
    <property type="entry name" value="Sm-like ribonucleoproteins"/>
    <property type="match status" value="1"/>
</dbReference>
<evidence type="ECO:0000259" key="9">
    <source>
        <dbReference type="Pfam" id="PF21082"/>
    </source>
</evidence>
<dbReference type="InterPro" id="IPR011066">
    <property type="entry name" value="MscS_channel_C_sf"/>
</dbReference>
<dbReference type="InterPro" id="IPR023408">
    <property type="entry name" value="MscS_beta-dom_sf"/>
</dbReference>
<dbReference type="InterPro" id="IPR006685">
    <property type="entry name" value="MscS_channel_2nd"/>
</dbReference>
<gene>
    <name evidence="11" type="ORF">NE579_03100</name>
</gene>
<dbReference type="Proteomes" id="UP001204562">
    <property type="component" value="Unassembled WGS sequence"/>
</dbReference>
<comment type="similarity">
    <text evidence="2">Belongs to the MscS (TC 1.A.23) family.</text>
</comment>
<evidence type="ECO:0000256" key="6">
    <source>
        <dbReference type="ARBA" id="ARBA00023136"/>
    </source>
</evidence>
<reference evidence="11" key="1">
    <citation type="submission" date="2022-06" db="EMBL/GenBank/DDBJ databases">
        <title>Isolation of gut microbiota from human fecal samples.</title>
        <authorList>
            <person name="Pamer E.G."/>
            <person name="Barat B."/>
            <person name="Waligurski E."/>
            <person name="Medina S."/>
            <person name="Paddock L."/>
            <person name="Mostad J."/>
        </authorList>
    </citation>
    <scope>NUCLEOTIDE SEQUENCE</scope>
    <source>
        <strain evidence="11">DFI.9.91</strain>
    </source>
</reference>
<dbReference type="EMBL" id="JANFYS010000004">
    <property type="protein sequence ID" value="MCQ4769455.1"/>
    <property type="molecule type" value="Genomic_DNA"/>
</dbReference>
<evidence type="ECO:0000256" key="3">
    <source>
        <dbReference type="ARBA" id="ARBA00022475"/>
    </source>
</evidence>
<dbReference type="InterPro" id="IPR010920">
    <property type="entry name" value="LSM_dom_sf"/>
</dbReference>
<dbReference type="Pfam" id="PF00924">
    <property type="entry name" value="MS_channel_2nd"/>
    <property type="match status" value="1"/>
</dbReference>
<dbReference type="InterPro" id="IPR049278">
    <property type="entry name" value="MS_channel_C"/>
</dbReference>
<evidence type="ECO:0000259" key="10">
    <source>
        <dbReference type="Pfam" id="PF21088"/>
    </source>
</evidence>
<dbReference type="Gene3D" id="2.30.30.60">
    <property type="match status" value="1"/>
</dbReference>
<feature type="domain" description="Mechanosensitive ion channel MscS" evidence="8">
    <location>
        <begin position="114"/>
        <end position="179"/>
    </location>
</feature>
<dbReference type="Gene3D" id="1.10.287.1260">
    <property type="match status" value="1"/>
</dbReference>
<proteinExistence type="inferred from homology"/>
<dbReference type="Pfam" id="PF21082">
    <property type="entry name" value="MS_channel_3rd"/>
    <property type="match status" value="1"/>
</dbReference>
<dbReference type="PANTHER" id="PTHR30221">
    <property type="entry name" value="SMALL-CONDUCTANCE MECHANOSENSITIVE CHANNEL"/>
    <property type="match status" value="1"/>
</dbReference>